<dbReference type="PANTHER" id="PTHR33841:SF1">
    <property type="entry name" value="DNA METHYLTRANSFERASE A"/>
    <property type="match status" value="1"/>
</dbReference>
<evidence type="ECO:0000259" key="7">
    <source>
        <dbReference type="Pfam" id="PF20466"/>
    </source>
</evidence>
<dbReference type="InterPro" id="IPR029063">
    <property type="entry name" value="SAM-dependent_MTases_sf"/>
</dbReference>
<organism evidence="10 11">
    <name type="scientific">Fibrivirga algicola</name>
    <dbReference type="NCBI Taxonomy" id="2950420"/>
    <lineage>
        <taxon>Bacteria</taxon>
        <taxon>Pseudomonadati</taxon>
        <taxon>Bacteroidota</taxon>
        <taxon>Cytophagia</taxon>
        <taxon>Cytophagales</taxon>
        <taxon>Spirosomataceae</taxon>
        <taxon>Fibrivirga</taxon>
    </lineage>
</organism>
<comment type="caution">
    <text evidence="10">The sequence shown here is derived from an EMBL/GenBank/DDBJ whole genome shotgun (WGS) entry which is preliminary data.</text>
</comment>
<feature type="domain" description="MmeI-like DNA-methyltransferase" evidence="9">
    <location>
        <begin position="337"/>
        <end position="602"/>
    </location>
</feature>
<keyword evidence="11" id="KW-1185">Reference proteome</keyword>
<dbReference type="EC" id="2.1.1.72" evidence="1"/>
<proteinExistence type="predicted"/>
<feature type="domain" description="MmeI-like helicase spacer" evidence="6">
    <location>
        <begin position="181"/>
        <end position="259"/>
    </location>
</feature>
<dbReference type="Proteomes" id="UP000606008">
    <property type="component" value="Unassembled WGS sequence"/>
</dbReference>
<dbReference type="GO" id="GO:0008168">
    <property type="term" value="F:methyltransferase activity"/>
    <property type="evidence" value="ECO:0007669"/>
    <property type="project" value="UniProtKB-KW"/>
</dbReference>
<evidence type="ECO:0000256" key="3">
    <source>
        <dbReference type="ARBA" id="ARBA00022679"/>
    </source>
</evidence>
<dbReference type="Pfam" id="PF20467">
    <property type="entry name" value="MmeI_C"/>
    <property type="match status" value="1"/>
</dbReference>
<sequence length="928" mass="106441">MALSWTEIKDRALRFANEWKDEASEGAEAKSFWDDFFNVFGVTRRRLAQFEKAVERPGRSKGFVDLFWPGTLVVEHKSRGRSLDDAYKQAVDYFVGLKDHELPRYVLVSDFARFRLYDLEEASSTPHEFLLADLHQHVKEFGFMLGYQKRTYKEEDPVNIKAAQMMGGLHDKLKEVGYDGHPLEVYLVRLLFCLFADDTSIFDKGIFQDYLSQNTREDGFDLGSQMAMLFQILNTPPQKRSKNLDDALTQFPYVNGKLFAENLMIPSFDRAMRQILLDCCALDWGRISPAIFGSLFQSVMNPVERRNLGAHYTSEKNILKVIKPLFLDDLWREFRAVQTDRRKLTAFHKKLANLRFLDPACGCGNFLIITYRELRLLEIDVIKALQKGQQFVSVNDLVLVDVDRFCGIEYEEFPAQIAQVALWLMDHQMNMRISEEFGQYYIRLPLTKSATIVHGNALRTDWQSLLPEPKEGEDLPRYNFIIGNPPFIGSKMMTDEQRKDIVTIFQGVSGAGTLDYVSGWYVKVADIIQRTAAKAAFVSTNSITQGEQVGILWGELLQRYKVAISFAHRTFKWSNEARGNAAVYCVIIGLANDNAVNSSILYEYPAVKGEPIERSVRSINPYLVEGRTILINSRQKPICNVPEIGIGNKPIDGGNYLFTTAEKQAFIMKEPQAEKWFRRWLGSDEFINGYERWCLWLGECPPDELRKMPEVIKRVEAVRQLRLASVSAPTRKLADIPTRFHVENMPKGSYLLVPEVSSERRRYIPIGYEQPETLASNLVKIIPNAGMFHFGVLTSEMHMTWVRYVCGRLKSDYRYSKDIVYNNFPWPQVPTEKQITMVETAAQQVLDMRASFVGSSLADLYDPLTMPPALVKAHQNLDRAVDLCYRPQAFLSETKRIEYLFELYEQYTAPLIGAGMETGGKKKKRSTV</sequence>
<evidence type="ECO:0000259" key="9">
    <source>
        <dbReference type="Pfam" id="PF20473"/>
    </source>
</evidence>
<evidence type="ECO:0000259" key="5">
    <source>
        <dbReference type="Pfam" id="PF20464"/>
    </source>
</evidence>
<dbReference type="InterPro" id="IPR046817">
    <property type="entry name" value="MmeI_N"/>
</dbReference>
<dbReference type="PROSITE" id="PS00092">
    <property type="entry name" value="N6_MTASE"/>
    <property type="match status" value="1"/>
</dbReference>
<evidence type="ECO:0000313" key="10">
    <source>
        <dbReference type="EMBL" id="NID13680.1"/>
    </source>
</evidence>
<accession>A0ABX0QR93</accession>
<evidence type="ECO:0000313" key="11">
    <source>
        <dbReference type="Proteomes" id="UP000606008"/>
    </source>
</evidence>
<gene>
    <name evidence="10" type="ORF">F7231_26160</name>
</gene>
<dbReference type="Pfam" id="PF20473">
    <property type="entry name" value="MmeI_Mtase"/>
    <property type="match status" value="1"/>
</dbReference>
<dbReference type="Gene3D" id="3.40.50.150">
    <property type="entry name" value="Vaccinia Virus protein VP39"/>
    <property type="match status" value="1"/>
</dbReference>
<dbReference type="PRINTS" id="PR00507">
    <property type="entry name" value="N12N6MTFRASE"/>
</dbReference>
<feature type="domain" description="MmeI-like N-terminal" evidence="5">
    <location>
        <begin position="11"/>
        <end position="175"/>
    </location>
</feature>
<dbReference type="Pfam" id="PF20466">
    <property type="entry name" value="MmeI_TRD"/>
    <property type="match status" value="1"/>
</dbReference>
<dbReference type="SUPFAM" id="SSF53335">
    <property type="entry name" value="S-adenosyl-L-methionine-dependent methyltransferases"/>
    <property type="match status" value="1"/>
</dbReference>
<dbReference type="Pfam" id="PF20464">
    <property type="entry name" value="MmeI_N"/>
    <property type="match status" value="1"/>
</dbReference>
<evidence type="ECO:0000259" key="6">
    <source>
        <dbReference type="Pfam" id="PF20465"/>
    </source>
</evidence>
<comment type="catalytic activity">
    <reaction evidence="4">
        <text>a 2'-deoxyadenosine in DNA + S-adenosyl-L-methionine = an N(6)-methyl-2'-deoxyadenosine in DNA + S-adenosyl-L-homocysteine + H(+)</text>
        <dbReference type="Rhea" id="RHEA:15197"/>
        <dbReference type="Rhea" id="RHEA-COMP:12418"/>
        <dbReference type="Rhea" id="RHEA-COMP:12419"/>
        <dbReference type="ChEBI" id="CHEBI:15378"/>
        <dbReference type="ChEBI" id="CHEBI:57856"/>
        <dbReference type="ChEBI" id="CHEBI:59789"/>
        <dbReference type="ChEBI" id="CHEBI:90615"/>
        <dbReference type="ChEBI" id="CHEBI:90616"/>
        <dbReference type="EC" id="2.1.1.72"/>
    </reaction>
</comment>
<evidence type="ECO:0000256" key="4">
    <source>
        <dbReference type="ARBA" id="ARBA00047942"/>
    </source>
</evidence>
<evidence type="ECO:0000256" key="1">
    <source>
        <dbReference type="ARBA" id="ARBA00011900"/>
    </source>
</evidence>
<dbReference type="InterPro" id="IPR046820">
    <property type="entry name" value="MmeI_TRD"/>
</dbReference>
<feature type="domain" description="MmeI-like target recognition" evidence="7">
    <location>
        <begin position="626"/>
        <end position="828"/>
    </location>
</feature>
<evidence type="ECO:0000259" key="8">
    <source>
        <dbReference type="Pfam" id="PF20467"/>
    </source>
</evidence>
<name>A0ABX0QR93_9BACT</name>
<dbReference type="Pfam" id="PF20465">
    <property type="entry name" value="MmeI_hel"/>
    <property type="match status" value="1"/>
</dbReference>
<dbReference type="RefSeq" id="WP_166694200.1">
    <property type="nucleotide sequence ID" value="NZ_WAEL01000013.1"/>
</dbReference>
<dbReference type="InterPro" id="IPR046818">
    <property type="entry name" value="MmeI_C"/>
</dbReference>
<evidence type="ECO:0000256" key="2">
    <source>
        <dbReference type="ARBA" id="ARBA00022603"/>
    </source>
</evidence>
<dbReference type="GO" id="GO:0032259">
    <property type="term" value="P:methylation"/>
    <property type="evidence" value="ECO:0007669"/>
    <property type="project" value="UniProtKB-KW"/>
</dbReference>
<keyword evidence="3" id="KW-0808">Transferase</keyword>
<protein>
    <recommendedName>
        <fullName evidence="1">site-specific DNA-methyltransferase (adenine-specific)</fullName>
        <ecNumber evidence="1">2.1.1.72</ecNumber>
    </recommendedName>
</protein>
<dbReference type="InterPro" id="IPR050953">
    <property type="entry name" value="N4_N6_ade-DNA_methylase"/>
</dbReference>
<dbReference type="InterPro" id="IPR002052">
    <property type="entry name" value="DNA_methylase_N6_adenine_CS"/>
</dbReference>
<dbReference type="InterPro" id="IPR046819">
    <property type="entry name" value="MmeI_hel"/>
</dbReference>
<dbReference type="PANTHER" id="PTHR33841">
    <property type="entry name" value="DNA METHYLTRANSFERASE YEEA-RELATED"/>
    <property type="match status" value="1"/>
</dbReference>
<feature type="domain" description="MmeI-like C-terminal" evidence="8">
    <location>
        <begin position="832"/>
        <end position="911"/>
    </location>
</feature>
<keyword evidence="2 10" id="KW-0489">Methyltransferase</keyword>
<dbReference type="EMBL" id="WAEL01000013">
    <property type="protein sequence ID" value="NID13680.1"/>
    <property type="molecule type" value="Genomic_DNA"/>
</dbReference>
<reference evidence="10" key="1">
    <citation type="submission" date="2024-05" db="EMBL/GenBank/DDBJ databases">
        <authorList>
            <person name="Jung D.-H."/>
        </authorList>
    </citation>
    <scope>NUCLEOTIDE SEQUENCE</scope>
    <source>
        <strain evidence="10">JA-25</strain>
    </source>
</reference>
<dbReference type="InterPro" id="IPR046816">
    <property type="entry name" value="MmeI_Mtase"/>
</dbReference>